<dbReference type="InterPro" id="IPR017230">
    <property type="entry name" value="Mrs6"/>
</dbReference>
<dbReference type="GO" id="GO:0005968">
    <property type="term" value="C:Rab-protein geranylgeranyltransferase complex"/>
    <property type="evidence" value="ECO:0007669"/>
    <property type="project" value="TreeGrafter"/>
</dbReference>
<accession>A0A063BRK9</accession>
<proteinExistence type="inferred from homology"/>
<dbReference type="Gene3D" id="1.10.405.10">
    <property type="entry name" value="Guanine Nucleotide Dissociation Inhibitor, domain 1"/>
    <property type="match status" value="1"/>
</dbReference>
<evidence type="ECO:0000313" key="3">
    <source>
        <dbReference type="EMBL" id="GAO15432.1"/>
    </source>
</evidence>
<evidence type="ECO:0000313" key="4">
    <source>
        <dbReference type="EMBL" id="QUC18002.1"/>
    </source>
</evidence>
<dbReference type="InterPro" id="IPR036188">
    <property type="entry name" value="FAD/NAD-bd_sf"/>
</dbReference>
<dbReference type="OrthoDB" id="1923006at2759"/>
<dbReference type="GeneID" id="66063021"/>
<dbReference type="PIRSF" id="PIRSF037514">
    <property type="entry name" value="Rab_ger_ger_transf_A_fun"/>
    <property type="match status" value="1"/>
</dbReference>
<dbReference type="STRING" id="1159556.A0A063BRK9"/>
<dbReference type="GO" id="GO:0016192">
    <property type="term" value="P:vesicle-mediated transport"/>
    <property type="evidence" value="ECO:0007669"/>
    <property type="project" value="TreeGrafter"/>
</dbReference>
<dbReference type="PANTHER" id="PTHR11787">
    <property type="entry name" value="RAB GDP-DISSOCIATION INHIBITOR"/>
    <property type="match status" value="1"/>
</dbReference>
<dbReference type="Gene3D" id="3.50.50.60">
    <property type="entry name" value="FAD/NAD(P)-binding domain"/>
    <property type="match status" value="1"/>
</dbReference>
<reference evidence="3" key="1">
    <citation type="journal article" date="2016" name="Genome Announc.">
        <title>Genome Sequence of Ustilaginoidea virens IPU010, a Rice Pathogenic Fungus Causing False Smut.</title>
        <authorList>
            <person name="Kumagai T."/>
            <person name="Ishii T."/>
            <person name="Terai G."/>
            <person name="Umemura M."/>
            <person name="Machida M."/>
            <person name="Asai K."/>
        </authorList>
    </citation>
    <scope>NUCLEOTIDE SEQUENCE [LARGE SCALE GENOMIC DNA]</scope>
    <source>
        <strain evidence="3">IPU010</strain>
    </source>
</reference>
<dbReference type="GO" id="GO:0005634">
    <property type="term" value="C:nucleus"/>
    <property type="evidence" value="ECO:0007669"/>
    <property type="project" value="TreeGrafter"/>
</dbReference>
<dbReference type="AlphaFoldDB" id="A0A063BRK9"/>
<gene>
    <name evidence="4" type="ORF">UV8b_02243</name>
    <name evidence="3" type="ORF">UVI_02056740</name>
</gene>
<evidence type="ECO:0000256" key="1">
    <source>
        <dbReference type="ARBA" id="ARBA00005593"/>
    </source>
</evidence>
<dbReference type="PANTHER" id="PTHR11787:SF4">
    <property type="entry name" value="CHM, RAB ESCORT PROTEIN 1"/>
    <property type="match status" value="1"/>
</dbReference>
<dbReference type="HOGENOM" id="CLU_021695_3_1_1"/>
<reference evidence="4" key="3">
    <citation type="submission" date="2020-03" db="EMBL/GenBank/DDBJ databases">
        <title>A mixture of massive structural variations and highly conserved coding sequences in Ustilaginoidea virens genome.</title>
        <authorList>
            <person name="Zhang K."/>
            <person name="Zhao Z."/>
            <person name="Zhang Z."/>
            <person name="Li Y."/>
            <person name="Hsiang T."/>
            <person name="Sun W."/>
        </authorList>
    </citation>
    <scope>NUCLEOTIDE SEQUENCE</scope>
    <source>
        <strain evidence="4">UV-8b</strain>
    </source>
</reference>
<protein>
    <recommendedName>
        <fullName evidence="2">Rab proteins geranylgeranyltransferase</fullName>
    </recommendedName>
</protein>
<dbReference type="Proteomes" id="UP000054053">
    <property type="component" value="Unassembled WGS sequence"/>
</dbReference>
<dbReference type="Proteomes" id="UP000027002">
    <property type="component" value="Chromosome 2"/>
</dbReference>
<dbReference type="GO" id="GO:0005092">
    <property type="term" value="F:GDP-dissociation inhibitor activity"/>
    <property type="evidence" value="ECO:0007669"/>
    <property type="project" value="UniProtKB-UniRule"/>
</dbReference>
<dbReference type="EMBL" id="BBTG02000050">
    <property type="protein sequence ID" value="GAO15432.1"/>
    <property type="molecule type" value="Genomic_DNA"/>
</dbReference>
<name>A0A063BRK9_USTVR</name>
<comment type="similarity">
    <text evidence="1 2">Belongs to the Rab GDI family.</text>
</comment>
<evidence type="ECO:0000313" key="6">
    <source>
        <dbReference type="Proteomes" id="UP000054053"/>
    </source>
</evidence>
<dbReference type="RefSeq" id="XP_042995675.1">
    <property type="nucleotide sequence ID" value="XM_043139741.1"/>
</dbReference>
<dbReference type="KEGG" id="uvi:66063021"/>
<evidence type="ECO:0000313" key="5">
    <source>
        <dbReference type="Proteomes" id="UP000027002"/>
    </source>
</evidence>
<organism evidence="3 6">
    <name type="scientific">Ustilaginoidea virens</name>
    <name type="common">Rice false smut fungus</name>
    <name type="synonym">Villosiclava virens</name>
    <dbReference type="NCBI Taxonomy" id="1159556"/>
    <lineage>
        <taxon>Eukaryota</taxon>
        <taxon>Fungi</taxon>
        <taxon>Dikarya</taxon>
        <taxon>Ascomycota</taxon>
        <taxon>Pezizomycotina</taxon>
        <taxon>Sordariomycetes</taxon>
        <taxon>Hypocreomycetidae</taxon>
        <taxon>Hypocreales</taxon>
        <taxon>Clavicipitaceae</taxon>
        <taxon>Ustilaginoidea</taxon>
    </lineage>
</organism>
<sequence length="496" mass="52790">MESLSDTKWDVVISGTGFQQSLLALALSRSGKNILHVDPNDYYGDAEAALSLEDAHRWAAKHAGLDATGPFSATQVSEDSQGGLAASRSYSLALAPQLLHARSELLTQLVSSKAFRQIEFLAVGSFFIFQPASEASTPPKLSRIPSTREDVFSNSVIPARAKRSLMKFLRFVLEYDSEPQLELWKPRESRPLTEFLETEFKLDADSQSYIVTLTLSADGAIPVGSGLAAVNRHLVSTGVFGAGFAAVYPRWGGLSEVAQVGCRAAAVGGATYMLGVGVSGVQRTLSDGEDQVEVSLTNGVAVTAKRLIRSSSHAYNGPLVSRLAAIVNAPLASLFKVVVEGAPTPCAAVVAFPVGSIMGEDGTPSRCPIYALAHSSDAGECPTGQCTLYLSTPASSESKALLNTAITSLLAAASGPEPAKCIWQLYYEQASGTGSFTTAGENIGVFDWLTSDLSFNDSLLEPVRDAWLFVTGRDDIDNYMKFEDREGVTDDDVFDS</sequence>
<dbReference type="PRINTS" id="PR00891">
    <property type="entry name" value="RABGDIREP"/>
</dbReference>
<dbReference type="InterPro" id="IPR018203">
    <property type="entry name" value="GDP_dissociation_inhibitor"/>
</dbReference>
<keyword evidence="5" id="KW-1185">Reference proteome</keyword>
<dbReference type="SUPFAM" id="SSF51905">
    <property type="entry name" value="FAD/NAD(P)-binding domain"/>
    <property type="match status" value="1"/>
</dbReference>
<reference evidence="6" key="2">
    <citation type="journal article" date="2016" name="Genome Announc.">
        <title>Genome sequence of Ustilaginoidea virens IPU010, a rice pathogenic fungus causing false smut.</title>
        <authorList>
            <person name="Kumagai T."/>
            <person name="Ishii T."/>
            <person name="Terai G."/>
            <person name="Umemura M."/>
            <person name="Machida M."/>
            <person name="Asai K."/>
        </authorList>
    </citation>
    <scope>NUCLEOTIDE SEQUENCE [LARGE SCALE GENOMIC DNA]</scope>
    <source>
        <strain evidence="6">IPU010</strain>
    </source>
</reference>
<dbReference type="Pfam" id="PF00996">
    <property type="entry name" value="GDI"/>
    <property type="match status" value="1"/>
</dbReference>
<dbReference type="GO" id="GO:0005829">
    <property type="term" value="C:cytosol"/>
    <property type="evidence" value="ECO:0007669"/>
    <property type="project" value="TreeGrafter"/>
</dbReference>
<evidence type="ECO:0000256" key="2">
    <source>
        <dbReference type="PIRNR" id="PIRNR037514"/>
    </source>
</evidence>
<dbReference type="EMBL" id="CP072754">
    <property type="protein sequence ID" value="QUC18002.1"/>
    <property type="molecule type" value="Genomic_DNA"/>
</dbReference>
<dbReference type="Gene3D" id="3.30.519.10">
    <property type="entry name" value="Guanine Nucleotide Dissociation Inhibitor, domain 2"/>
    <property type="match status" value="1"/>
</dbReference>
<dbReference type="GO" id="GO:0007264">
    <property type="term" value="P:small GTPase-mediated signal transduction"/>
    <property type="evidence" value="ECO:0007669"/>
    <property type="project" value="UniProtKB-UniRule"/>
</dbReference>